<dbReference type="Proteomes" id="UP001226434">
    <property type="component" value="Unassembled WGS sequence"/>
</dbReference>
<dbReference type="Pfam" id="PF20243">
    <property type="entry name" value="MbnP"/>
    <property type="match status" value="1"/>
</dbReference>
<feature type="chain" id="PRO_5047098878" description="Copper-binding protein MbnP-like domain-containing protein" evidence="1">
    <location>
        <begin position="22"/>
        <end position="262"/>
    </location>
</feature>
<name>A0ABT6RJ31_9BACT</name>
<proteinExistence type="predicted"/>
<dbReference type="PROSITE" id="PS51257">
    <property type="entry name" value="PROKAR_LIPOPROTEIN"/>
    <property type="match status" value="1"/>
</dbReference>
<feature type="domain" description="Copper-binding protein MbnP-like" evidence="2">
    <location>
        <begin position="40"/>
        <end position="238"/>
    </location>
</feature>
<accession>A0ABT6RJ31</accession>
<evidence type="ECO:0000313" key="4">
    <source>
        <dbReference type="Proteomes" id="UP001226434"/>
    </source>
</evidence>
<gene>
    <name evidence="3" type="ORF">QJ048_21570</name>
</gene>
<sequence length="262" mass="28355">MKIFISAAVVSLVLLFASCQPELSSNDVSNGDSTQLPTYKFVLSFKGKVDNADLAFNQTYQNTFGEPYTLTTFKYYIGDIQLLNTSSGKVYNVSNKTFYLVDASDSASSNITLKAPVGTYDAINFTIGVDSIYNVSGAQSGDLDPAKGMFWTWNTGYIMAKMEGASPLSDLPNNRIQFHIGGFKTGESVVRNISLALPDGRTLAISSQGDSKVVINADANKWFYNPHDIRIADTAVCMTPGVLATSIADNYAKMFSVVSVTN</sequence>
<organism evidence="3 4">
    <name type="scientific">Pinibacter soli</name>
    <dbReference type="NCBI Taxonomy" id="3044211"/>
    <lineage>
        <taxon>Bacteria</taxon>
        <taxon>Pseudomonadati</taxon>
        <taxon>Bacteroidota</taxon>
        <taxon>Chitinophagia</taxon>
        <taxon>Chitinophagales</taxon>
        <taxon>Chitinophagaceae</taxon>
        <taxon>Pinibacter</taxon>
    </lineage>
</organism>
<evidence type="ECO:0000256" key="1">
    <source>
        <dbReference type="SAM" id="SignalP"/>
    </source>
</evidence>
<comment type="caution">
    <text evidence="3">The sequence shown here is derived from an EMBL/GenBank/DDBJ whole genome shotgun (WGS) entry which is preliminary data.</text>
</comment>
<keyword evidence="4" id="KW-1185">Reference proteome</keyword>
<protein>
    <recommendedName>
        <fullName evidence="2">Copper-binding protein MbnP-like domain-containing protein</fullName>
    </recommendedName>
</protein>
<dbReference type="RefSeq" id="WP_282336515.1">
    <property type="nucleotide sequence ID" value="NZ_JASBRG010000007.1"/>
</dbReference>
<reference evidence="3 4" key="1">
    <citation type="submission" date="2023-05" db="EMBL/GenBank/DDBJ databases">
        <title>Genome sequence of Pinibacter sp. MAH-24.</title>
        <authorList>
            <person name="Huq M.A."/>
        </authorList>
    </citation>
    <scope>NUCLEOTIDE SEQUENCE [LARGE SCALE GENOMIC DNA]</scope>
    <source>
        <strain evidence="3 4">MAH-24</strain>
    </source>
</reference>
<dbReference type="InterPro" id="IPR046863">
    <property type="entry name" value="MbnP-like_dom"/>
</dbReference>
<evidence type="ECO:0000259" key="2">
    <source>
        <dbReference type="Pfam" id="PF20243"/>
    </source>
</evidence>
<dbReference type="EMBL" id="JASBRG010000007">
    <property type="protein sequence ID" value="MDI3322395.1"/>
    <property type="molecule type" value="Genomic_DNA"/>
</dbReference>
<feature type="signal peptide" evidence="1">
    <location>
        <begin position="1"/>
        <end position="21"/>
    </location>
</feature>
<keyword evidence="1" id="KW-0732">Signal</keyword>
<evidence type="ECO:0000313" key="3">
    <source>
        <dbReference type="EMBL" id="MDI3322395.1"/>
    </source>
</evidence>